<dbReference type="RefSeq" id="WP_127764220.1">
    <property type="nucleotide sequence ID" value="NZ_SADE01000001.1"/>
</dbReference>
<keyword evidence="7" id="KW-1185">Reference proteome</keyword>
<evidence type="ECO:0000259" key="4">
    <source>
        <dbReference type="Pfam" id="PF07804"/>
    </source>
</evidence>
<keyword evidence="2" id="KW-0808">Transferase</keyword>
<keyword evidence="3" id="KW-0418">Kinase</keyword>
<sequence length="447" mass="48639">MTSEDETQPGDPTPGAPKDVFVWVWLPGATEPVVAGRLVQDGDRMIFNYGASYRARPDAIPIYEPELPLRAGSIEPLAGLTMPSCIRDGSPDAWGRRVIINRMTGMKPDGPDVPDLGELTFLLQSGSDRIGALDFQSSAKEYVPRQTAAATLEELLDAADHIENGLPITPALDQALNHGTSIGGARPKALIDADEKKFIAKFSSGVDIYSVVKAEFIAMRLAARCGLNVAPVSVTHAGGKDVLLIERFDRVKEGDAWARRAMVSALTMFGMDEMMARYASYEDLAEIIRHRFTNPRATLKELFGRICFNILCGNTDDHARNHAAFWDGRALSLTPAYDICPQSRTGNVATQAMLIKGEDRSSTLEACLNAAADYQLSEAEALTLIEGQITTIAESWAETCDASEVTPTDQALFAGRQFLNSYCMGGLEDRHTGLREVFHQAVAQIQA</sequence>
<evidence type="ECO:0000256" key="2">
    <source>
        <dbReference type="ARBA" id="ARBA00022679"/>
    </source>
</evidence>
<reference evidence="7" key="1">
    <citation type="submission" date="2019-01" db="EMBL/GenBank/DDBJ databases">
        <title>Gri0909 isolated from a small marine red alga.</title>
        <authorList>
            <person name="Kim J."/>
            <person name="Jeong S.E."/>
            <person name="Jeon C.O."/>
        </authorList>
    </citation>
    <scope>NUCLEOTIDE SEQUENCE [LARGE SCALE GENOMIC DNA]</scope>
    <source>
        <strain evidence="7">Gri0909</strain>
    </source>
</reference>
<accession>A0A437QWK9</accession>
<evidence type="ECO:0000256" key="3">
    <source>
        <dbReference type="ARBA" id="ARBA00022777"/>
    </source>
</evidence>
<dbReference type="InterPro" id="IPR052028">
    <property type="entry name" value="HipA_Ser/Thr_kinase"/>
</dbReference>
<dbReference type="PANTHER" id="PTHR37419:SF8">
    <property type="entry name" value="TOXIN YJJJ"/>
    <property type="match status" value="1"/>
</dbReference>
<dbReference type="AlphaFoldDB" id="A0A437QWK9"/>
<evidence type="ECO:0000256" key="1">
    <source>
        <dbReference type="ARBA" id="ARBA00010164"/>
    </source>
</evidence>
<feature type="domain" description="HipA N-terminal subdomain 1" evidence="5">
    <location>
        <begin position="34"/>
        <end position="135"/>
    </location>
</feature>
<gene>
    <name evidence="6" type="ORF">EOI86_06175</name>
</gene>
<dbReference type="InterPro" id="IPR017508">
    <property type="entry name" value="HipA_N1"/>
</dbReference>
<evidence type="ECO:0000259" key="5">
    <source>
        <dbReference type="Pfam" id="PF13657"/>
    </source>
</evidence>
<dbReference type="InterPro" id="IPR012893">
    <property type="entry name" value="HipA-like_C"/>
</dbReference>
<dbReference type="EMBL" id="SADE01000001">
    <property type="protein sequence ID" value="RVU38849.1"/>
    <property type="molecule type" value="Genomic_DNA"/>
</dbReference>
<dbReference type="Proteomes" id="UP000287447">
    <property type="component" value="Unassembled WGS sequence"/>
</dbReference>
<dbReference type="Pfam" id="PF07804">
    <property type="entry name" value="HipA_C"/>
    <property type="match status" value="1"/>
</dbReference>
<dbReference type="PANTHER" id="PTHR37419">
    <property type="entry name" value="SERINE/THREONINE-PROTEIN KINASE TOXIN HIPA"/>
    <property type="match status" value="1"/>
</dbReference>
<comment type="caution">
    <text evidence="6">The sequence shown here is derived from an EMBL/GenBank/DDBJ whole genome shotgun (WGS) entry which is preliminary data.</text>
</comment>
<dbReference type="GO" id="GO:0005829">
    <property type="term" value="C:cytosol"/>
    <property type="evidence" value="ECO:0007669"/>
    <property type="project" value="TreeGrafter"/>
</dbReference>
<dbReference type="GO" id="GO:0004674">
    <property type="term" value="F:protein serine/threonine kinase activity"/>
    <property type="evidence" value="ECO:0007669"/>
    <property type="project" value="TreeGrafter"/>
</dbReference>
<comment type="similarity">
    <text evidence="1">Belongs to the HipA Ser/Thr kinase family.</text>
</comment>
<evidence type="ECO:0000313" key="7">
    <source>
        <dbReference type="Proteomes" id="UP000287447"/>
    </source>
</evidence>
<evidence type="ECO:0000313" key="6">
    <source>
        <dbReference type="EMBL" id="RVU38849.1"/>
    </source>
</evidence>
<dbReference type="Gene3D" id="1.10.1070.20">
    <property type="match status" value="1"/>
</dbReference>
<protein>
    <submittedName>
        <fullName evidence="6">Type II toxin-antitoxin system HipA family toxin</fullName>
    </submittedName>
</protein>
<dbReference type="Pfam" id="PF13657">
    <property type="entry name" value="Couple_hipA"/>
    <property type="match status" value="1"/>
</dbReference>
<organism evidence="6 7">
    <name type="scientific">Hwanghaeella grinnelliae</name>
    <dbReference type="NCBI Taxonomy" id="2500179"/>
    <lineage>
        <taxon>Bacteria</taxon>
        <taxon>Pseudomonadati</taxon>
        <taxon>Pseudomonadota</taxon>
        <taxon>Alphaproteobacteria</taxon>
        <taxon>Rhodospirillales</taxon>
        <taxon>Rhodospirillaceae</taxon>
        <taxon>Hwanghaeella</taxon>
    </lineage>
</organism>
<dbReference type="OrthoDB" id="9805913at2"/>
<name>A0A437QWK9_9PROT</name>
<proteinExistence type="inferred from homology"/>
<feature type="domain" description="HipA-like C-terminal" evidence="4">
    <location>
        <begin position="180"/>
        <end position="396"/>
    </location>
</feature>